<dbReference type="HAMAP" id="MF_00214">
    <property type="entry name" value="AroD"/>
    <property type="match status" value="1"/>
</dbReference>
<evidence type="ECO:0000256" key="3">
    <source>
        <dbReference type="ARBA" id="ARBA00023270"/>
    </source>
</evidence>
<feature type="binding site" evidence="4">
    <location>
        <position position="232"/>
    </location>
    <ligand>
        <name>3-dehydroquinate</name>
        <dbReference type="ChEBI" id="CHEBI:32364"/>
    </ligand>
</feature>
<comment type="catalytic activity">
    <reaction evidence="1 4">
        <text>3-dehydroquinate = 3-dehydroshikimate + H2O</text>
        <dbReference type="Rhea" id="RHEA:21096"/>
        <dbReference type="ChEBI" id="CHEBI:15377"/>
        <dbReference type="ChEBI" id="CHEBI:16630"/>
        <dbReference type="ChEBI" id="CHEBI:32364"/>
        <dbReference type="EC" id="4.2.1.10"/>
    </reaction>
</comment>
<gene>
    <name evidence="4 5" type="primary">aroD</name>
    <name evidence="5" type="ORF">FOB48_06055</name>
</gene>
<dbReference type="PANTHER" id="PTHR43699">
    <property type="entry name" value="3-DEHYDROQUINATE DEHYDRATASE"/>
    <property type="match status" value="1"/>
</dbReference>
<dbReference type="Pfam" id="PF01487">
    <property type="entry name" value="DHquinase_I"/>
    <property type="match status" value="1"/>
</dbReference>
<sequence length="267" mass="27780">MRGNIDGDPMTTGVMIGNVPLGAEHETAIIAPVLGSTLDELKAEAHAALDAPVDILEVRLDHVLAASQASPATAKERAYAALQGVSEVASSLPLLATIRTAREGGEWDVSDDVYAELLCSITSSGLAHAIDVEVARHPAAISVILDTAEKSGLPVVLSRHFFDATPTREEMLAMLEYMATLAPADRAVAKLAVMPHTPEDVLALLGAGLEARNRLEHALMAIAMGRLGRVSRLAGGVFGSDACFATVGPESAPGQPSARALAALLER</sequence>
<evidence type="ECO:0000313" key="6">
    <source>
        <dbReference type="Proteomes" id="UP000323865"/>
    </source>
</evidence>
<keyword evidence="3 4" id="KW-0704">Schiff base</keyword>
<dbReference type="Gene3D" id="3.20.20.70">
    <property type="entry name" value="Aldolase class I"/>
    <property type="match status" value="1"/>
</dbReference>
<organism evidence="5 6">
    <name type="scientific">Dermabacter vaginalis</name>
    <dbReference type="NCBI Taxonomy" id="1630135"/>
    <lineage>
        <taxon>Bacteria</taxon>
        <taxon>Bacillati</taxon>
        <taxon>Actinomycetota</taxon>
        <taxon>Actinomycetes</taxon>
        <taxon>Micrococcales</taxon>
        <taxon>Dermabacteraceae</taxon>
        <taxon>Dermabacter</taxon>
    </lineage>
</organism>
<feature type="binding site" evidence="4">
    <location>
        <position position="255"/>
    </location>
    <ligand>
        <name>3-dehydroquinate</name>
        <dbReference type="ChEBI" id="CHEBI:32364"/>
    </ligand>
</feature>
<dbReference type="InterPro" id="IPR050146">
    <property type="entry name" value="Type-I_3-dehydroquinase"/>
</dbReference>
<dbReference type="NCBIfam" id="TIGR01093">
    <property type="entry name" value="aroD"/>
    <property type="match status" value="1"/>
</dbReference>
<feature type="active site" description="Schiff-base intermediate with substrate" evidence="4">
    <location>
        <position position="190"/>
    </location>
</feature>
<comment type="caution">
    <text evidence="4">Lacks conserved residue(s) required for the propagation of feature annotation.</text>
</comment>
<protein>
    <recommendedName>
        <fullName evidence="4">3-dehydroquinate dehydratase</fullName>
        <shortName evidence="4">3-dehydroquinase</shortName>
        <ecNumber evidence="4">4.2.1.10</ecNumber>
    </recommendedName>
    <alternativeName>
        <fullName evidence="4">Type I DHQase</fullName>
    </alternativeName>
    <alternativeName>
        <fullName evidence="4">Type I dehydroquinase</fullName>
        <shortName evidence="4">DHQ1</shortName>
    </alternativeName>
</protein>
<dbReference type="Proteomes" id="UP000323865">
    <property type="component" value="Chromosome"/>
</dbReference>
<comment type="function">
    <text evidence="4">Involved in the third step of the chorismate pathway, which leads to the biosynthesis of aromatic amino acids. Catalyzes the cis-dehydration of 3-dehydroquinate (DHQ) and introduces the first double bond of the aromatic ring to yield 3-dehydroshikimate.</text>
</comment>
<keyword evidence="4" id="KW-0057">Aromatic amino acid biosynthesis</keyword>
<dbReference type="PANTHER" id="PTHR43699:SF1">
    <property type="entry name" value="3-DEHYDROQUINATE DEHYDRATASE"/>
    <property type="match status" value="1"/>
</dbReference>
<dbReference type="CDD" id="cd00502">
    <property type="entry name" value="DHQase_I"/>
    <property type="match status" value="1"/>
</dbReference>
<comment type="subunit">
    <text evidence="4">Homodimer.</text>
</comment>
<dbReference type="InterPro" id="IPR001381">
    <property type="entry name" value="DHquinase_I"/>
</dbReference>
<evidence type="ECO:0000256" key="1">
    <source>
        <dbReference type="ARBA" id="ARBA00001864"/>
    </source>
</evidence>
<feature type="binding site" evidence="4">
    <location>
        <position position="99"/>
    </location>
    <ligand>
        <name>3-dehydroquinate</name>
        <dbReference type="ChEBI" id="CHEBI:32364"/>
    </ligand>
</feature>
<feature type="binding site" evidence="4">
    <location>
        <begin position="57"/>
        <end position="59"/>
    </location>
    <ligand>
        <name>3-dehydroquinate</name>
        <dbReference type="ChEBI" id="CHEBI:32364"/>
    </ligand>
</feature>
<reference evidence="5 6" key="1">
    <citation type="submission" date="2019-09" db="EMBL/GenBank/DDBJ databases">
        <title>FDA dAtabase for Regulatory Grade micrObial Sequences (FDA-ARGOS): Supporting development and validation of Infectious Disease Dx tests.</title>
        <authorList>
            <person name="Sciortino C."/>
            <person name="Tallon L."/>
            <person name="Sadzewicz L."/>
            <person name="Vavikolanu K."/>
            <person name="Mehta A."/>
            <person name="Aluvathingal J."/>
            <person name="Nadendla S."/>
            <person name="Nandy P."/>
            <person name="Geyer C."/>
            <person name="Yan Y."/>
            <person name="Sichtig H."/>
        </authorList>
    </citation>
    <scope>NUCLEOTIDE SEQUENCE [LARGE SCALE GENOMIC DNA]</scope>
    <source>
        <strain evidence="5 6">FDAARGOS_640</strain>
    </source>
</reference>
<evidence type="ECO:0000256" key="2">
    <source>
        <dbReference type="ARBA" id="ARBA00023239"/>
    </source>
</evidence>
<dbReference type="EMBL" id="CP044108">
    <property type="protein sequence ID" value="QEU11904.1"/>
    <property type="molecule type" value="Genomic_DNA"/>
</dbReference>
<comment type="similarity">
    <text evidence="4">Belongs to the type-I 3-dehydroquinase family.</text>
</comment>
<keyword evidence="2 4" id="KW-0456">Lyase</keyword>
<dbReference type="EC" id="4.2.1.10" evidence="4"/>
<dbReference type="GO" id="GO:0003855">
    <property type="term" value="F:3-dehydroquinate dehydratase activity"/>
    <property type="evidence" value="ECO:0007669"/>
    <property type="project" value="UniProtKB-EC"/>
</dbReference>
<name>A0ABX6A5M0_9MICO</name>
<proteinExistence type="inferred from homology"/>
<evidence type="ECO:0000313" key="5">
    <source>
        <dbReference type="EMBL" id="QEU11904.1"/>
    </source>
</evidence>
<evidence type="ECO:0000256" key="4">
    <source>
        <dbReference type="HAMAP-Rule" id="MF_00214"/>
    </source>
</evidence>
<comment type="pathway">
    <text evidence="4">Metabolic intermediate biosynthesis; chorismate biosynthesis; chorismate from D-erythrose 4-phosphate and phosphoenolpyruvate: step 3/7.</text>
</comment>
<feature type="active site" description="Proton donor/acceptor" evidence="4">
    <location>
        <position position="160"/>
    </location>
</feature>
<dbReference type="InterPro" id="IPR013785">
    <property type="entry name" value="Aldolase_TIM"/>
</dbReference>
<accession>A0ABX6A5M0</accession>
<dbReference type="SUPFAM" id="SSF51569">
    <property type="entry name" value="Aldolase"/>
    <property type="match status" value="1"/>
</dbReference>
<keyword evidence="4" id="KW-0028">Amino-acid biosynthesis</keyword>
<keyword evidence="6" id="KW-1185">Reference proteome</keyword>
<feature type="binding site" evidence="4">
    <location>
        <position position="251"/>
    </location>
    <ligand>
        <name>3-dehydroquinate</name>
        <dbReference type="ChEBI" id="CHEBI:32364"/>
    </ligand>
</feature>